<evidence type="ECO:0000256" key="1">
    <source>
        <dbReference type="ARBA" id="ARBA00009091"/>
    </source>
</evidence>
<comment type="caution">
    <text evidence="5">The sequence shown here is derived from an EMBL/GenBank/DDBJ whole genome shotgun (WGS) entry which is preliminary data.</text>
</comment>
<evidence type="ECO:0000313" key="5">
    <source>
        <dbReference type="EMBL" id="REC63145.1"/>
    </source>
</evidence>
<evidence type="ECO:0000256" key="4">
    <source>
        <dbReference type="SAM" id="SignalP"/>
    </source>
</evidence>
<name>A0A3D9CBC3_9FLAO</name>
<dbReference type="GO" id="GO:0005829">
    <property type="term" value="C:cytosol"/>
    <property type="evidence" value="ECO:0007669"/>
    <property type="project" value="TreeGrafter"/>
</dbReference>
<evidence type="ECO:0000313" key="6">
    <source>
        <dbReference type="Proteomes" id="UP000256686"/>
    </source>
</evidence>
<evidence type="ECO:0000256" key="2">
    <source>
        <dbReference type="ARBA" id="ARBA00022729"/>
    </source>
</evidence>
<keyword evidence="3" id="KW-0175">Coiled coil</keyword>
<feature type="signal peptide" evidence="4">
    <location>
        <begin position="1"/>
        <end position="22"/>
    </location>
</feature>
<protein>
    <submittedName>
        <fullName evidence="5">OmpH family outer membrane protein</fullName>
    </submittedName>
</protein>
<dbReference type="PANTHER" id="PTHR35089:SF1">
    <property type="entry name" value="CHAPERONE PROTEIN SKP"/>
    <property type="match status" value="1"/>
</dbReference>
<dbReference type="PANTHER" id="PTHR35089">
    <property type="entry name" value="CHAPERONE PROTEIN SKP"/>
    <property type="match status" value="1"/>
</dbReference>
<dbReference type="GO" id="GO:0050821">
    <property type="term" value="P:protein stabilization"/>
    <property type="evidence" value="ECO:0007669"/>
    <property type="project" value="TreeGrafter"/>
</dbReference>
<reference evidence="6" key="1">
    <citation type="submission" date="2018-06" db="EMBL/GenBank/DDBJ databases">
        <authorList>
            <person name="Lum Nde A."/>
            <person name="Hugo C."/>
        </authorList>
    </citation>
    <scope>NUCLEOTIDE SEQUENCE [LARGE SCALE GENOMIC DNA]</scope>
    <source>
        <strain evidence="6">1_F178</strain>
    </source>
</reference>
<dbReference type="InterPro" id="IPR024930">
    <property type="entry name" value="Skp_dom_sf"/>
</dbReference>
<sequence length="190" mass="20497">MKLIKLFFIAAGLTLTANAVNAQQKIGNISTDEVFANLPDVKMASETVDNLTKVKKAEIDKVIAEYQTKLKTAQDKEKTLTEANKAVLTKELEAAQVELDNLAKKIEDTRAQAAKEISAKQAELYNPLQQKVKDAVAAVAKEKGLNYIFDVSTRGSNLVYTEGGEDITDLVKAKLGASATATKPAGKAKK</sequence>
<feature type="coiled-coil region" evidence="3">
    <location>
        <begin position="56"/>
        <end position="123"/>
    </location>
</feature>
<organism evidence="5 6">
    <name type="scientific">Chryseobacterium pennae</name>
    <dbReference type="NCBI Taxonomy" id="2258962"/>
    <lineage>
        <taxon>Bacteria</taxon>
        <taxon>Pseudomonadati</taxon>
        <taxon>Bacteroidota</taxon>
        <taxon>Flavobacteriia</taxon>
        <taxon>Flavobacteriales</taxon>
        <taxon>Weeksellaceae</taxon>
        <taxon>Chryseobacterium group</taxon>
        <taxon>Chryseobacterium</taxon>
    </lineage>
</organism>
<feature type="chain" id="PRO_5017781475" evidence="4">
    <location>
        <begin position="23"/>
        <end position="190"/>
    </location>
</feature>
<keyword evidence="2 4" id="KW-0732">Signal</keyword>
<dbReference type="AlphaFoldDB" id="A0A3D9CBC3"/>
<evidence type="ECO:0000256" key="3">
    <source>
        <dbReference type="SAM" id="Coils"/>
    </source>
</evidence>
<dbReference type="SUPFAM" id="SSF111384">
    <property type="entry name" value="OmpH-like"/>
    <property type="match status" value="1"/>
</dbReference>
<dbReference type="InterPro" id="IPR005632">
    <property type="entry name" value="Chaperone_Skp"/>
</dbReference>
<keyword evidence="6" id="KW-1185">Reference proteome</keyword>
<gene>
    <name evidence="5" type="ORF">DRF65_06965</name>
</gene>
<comment type="similarity">
    <text evidence="1">Belongs to the Skp family.</text>
</comment>
<dbReference type="EMBL" id="QNVT01000005">
    <property type="protein sequence ID" value="REC63145.1"/>
    <property type="molecule type" value="Genomic_DNA"/>
</dbReference>
<accession>A0A3D9CBC3</accession>
<dbReference type="SMART" id="SM00935">
    <property type="entry name" value="OmpH"/>
    <property type="match status" value="1"/>
</dbReference>
<dbReference type="Proteomes" id="UP000256686">
    <property type="component" value="Unassembled WGS sequence"/>
</dbReference>
<dbReference type="Gene3D" id="3.30.910.20">
    <property type="entry name" value="Skp domain"/>
    <property type="match status" value="1"/>
</dbReference>
<proteinExistence type="inferred from homology"/>
<dbReference type="RefSeq" id="WP_115970222.1">
    <property type="nucleotide sequence ID" value="NZ_QNVT01000005.1"/>
</dbReference>
<dbReference type="GO" id="GO:0051082">
    <property type="term" value="F:unfolded protein binding"/>
    <property type="evidence" value="ECO:0007669"/>
    <property type="project" value="InterPro"/>
</dbReference>
<dbReference type="Pfam" id="PF03938">
    <property type="entry name" value="OmpH"/>
    <property type="match status" value="1"/>
</dbReference>